<feature type="compositionally biased region" description="Basic and acidic residues" evidence="1">
    <location>
        <begin position="155"/>
        <end position="171"/>
    </location>
</feature>
<dbReference type="PaxDb" id="4565-Traes_2AL_3351A5CEC.1"/>
<evidence type="ECO:0000313" key="2">
    <source>
        <dbReference type="EnsemblPlants" id="TraesCS2A02G287700.1"/>
    </source>
</evidence>
<reference evidence="2" key="1">
    <citation type="submission" date="2018-08" db="EMBL/GenBank/DDBJ databases">
        <authorList>
            <person name="Rossello M."/>
        </authorList>
    </citation>
    <scope>NUCLEOTIDE SEQUENCE [LARGE SCALE GENOMIC DNA]</scope>
    <source>
        <strain evidence="2">cv. Chinese Spring</strain>
    </source>
</reference>
<dbReference type="GO" id="GO:0051177">
    <property type="term" value="P:meiotic sister chromatid cohesion"/>
    <property type="evidence" value="ECO:0007669"/>
    <property type="project" value="InterPro"/>
</dbReference>
<dbReference type="Gramene" id="TraesWEE_scaffold_014226_01G000100.1">
    <property type="protein sequence ID" value="TraesWEE_scaffold_014226_01G000100.1"/>
    <property type="gene ID" value="TraesWEE_scaffold_014226_01G000100"/>
</dbReference>
<proteinExistence type="predicted"/>
<dbReference type="RefSeq" id="XP_044457359.1">
    <property type="nucleotide sequence ID" value="XM_044601424.1"/>
</dbReference>
<protein>
    <submittedName>
        <fullName evidence="2">Uncharacterized protein</fullName>
    </submittedName>
</protein>
<dbReference type="Gramene" id="TraesCLE_scaffold_046144_01G000100.1">
    <property type="protein sequence ID" value="TraesCLE_scaffold_046144_01G000100.1"/>
    <property type="gene ID" value="TraesCLE_scaffold_046144_01G000100"/>
</dbReference>
<dbReference type="Gramene" id="TraesSTA2A03G00710880.1">
    <property type="protein sequence ID" value="TraesSTA2A03G00710880.1"/>
    <property type="gene ID" value="TraesSTA2A03G00710880"/>
</dbReference>
<dbReference type="Gramene" id="TraesCS2A03G0718500.1">
    <property type="protein sequence ID" value="TraesCS2A03G0718500.1.CDS"/>
    <property type="gene ID" value="TraesCS2A03G0718500"/>
</dbReference>
<accession>A0A3B6AY98</accession>
<reference evidence="2" key="2">
    <citation type="submission" date="2018-10" db="UniProtKB">
        <authorList>
            <consortium name="EnsemblPlants"/>
        </authorList>
    </citation>
    <scope>IDENTIFICATION</scope>
</reference>
<dbReference type="InterPro" id="IPR044221">
    <property type="entry name" value="DYAD/AMEIOTIC1"/>
</dbReference>
<dbReference type="PANTHER" id="PTHR46740">
    <property type="entry name" value="PROTEIN DYAD"/>
    <property type="match status" value="1"/>
</dbReference>
<dbReference type="Gramene" id="TraesCS2A02G287700.1">
    <property type="protein sequence ID" value="TraesCS2A02G287700.1"/>
    <property type="gene ID" value="TraesCS2A02G287700"/>
</dbReference>
<dbReference type="GO" id="GO:0007131">
    <property type="term" value="P:reciprocal meiotic recombination"/>
    <property type="evidence" value="ECO:0007669"/>
    <property type="project" value="InterPro"/>
</dbReference>
<dbReference type="Gramene" id="TraesLDM2A03G00715120.1">
    <property type="protein sequence ID" value="TraesLDM2A03G00715120.1"/>
    <property type="gene ID" value="TraesLDM2A03G00715120"/>
</dbReference>
<dbReference type="Gramene" id="TraesNOR2A03G00721860.1">
    <property type="protein sequence ID" value="TraesNOR2A03G00721860.1"/>
    <property type="gene ID" value="TraesNOR2A03G00721860"/>
</dbReference>
<dbReference type="Gramene" id="TraesKAR2A01G0309950.1">
    <property type="protein sequence ID" value="cds.TraesKAR2A01G0309950.1"/>
    <property type="gene ID" value="TraesKAR2A01G0309950"/>
</dbReference>
<dbReference type="OrthoDB" id="662431at2759"/>
<dbReference type="Gramene" id="TraesJAG2A03G00712880.2">
    <property type="protein sequence ID" value="TraesJAG2A03G00712880.2"/>
    <property type="gene ID" value="TraesJAG2A03G00712880"/>
</dbReference>
<feature type="region of interest" description="Disordered" evidence="1">
    <location>
        <begin position="148"/>
        <end position="220"/>
    </location>
</feature>
<keyword evidence="3" id="KW-1185">Reference proteome</keyword>
<dbReference type="Gramene" id="TraesMAC2A03G00711170.1">
    <property type="protein sequence ID" value="TraesMAC2A03G00711170.1"/>
    <property type="gene ID" value="TraesMAC2A03G00711170"/>
</dbReference>
<dbReference type="Gramene" id="TraesLAC2A03G00716250.1">
    <property type="protein sequence ID" value="TraesLAC2A03G00716250.1"/>
    <property type="gene ID" value="TraesLAC2A03G00716250"/>
</dbReference>
<dbReference type="GeneID" id="123189094"/>
<name>A0A3B6AY98_WHEAT</name>
<dbReference type="PANTHER" id="PTHR46740:SF6">
    <property type="entry name" value="OS12G0623300 PROTEIN"/>
    <property type="match status" value="1"/>
</dbReference>
<dbReference type="STRING" id="4565.A0A3B6AY98"/>
<organism evidence="2">
    <name type="scientific">Triticum aestivum</name>
    <name type="common">Wheat</name>
    <dbReference type="NCBI Taxonomy" id="4565"/>
    <lineage>
        <taxon>Eukaryota</taxon>
        <taxon>Viridiplantae</taxon>
        <taxon>Streptophyta</taxon>
        <taxon>Embryophyta</taxon>
        <taxon>Tracheophyta</taxon>
        <taxon>Spermatophyta</taxon>
        <taxon>Magnoliopsida</taxon>
        <taxon>Liliopsida</taxon>
        <taxon>Poales</taxon>
        <taxon>Poaceae</taxon>
        <taxon>BOP clade</taxon>
        <taxon>Pooideae</taxon>
        <taxon>Triticodae</taxon>
        <taxon>Triticeae</taxon>
        <taxon>Triticinae</taxon>
        <taxon>Triticum</taxon>
    </lineage>
</organism>
<gene>
    <name evidence="2" type="primary">LOC123189094</name>
</gene>
<dbReference type="EnsemblPlants" id="TraesCS2A02G287700.1">
    <property type="protein sequence ID" value="TraesCS2A02G287700.1"/>
    <property type="gene ID" value="TraesCS2A02G287700"/>
</dbReference>
<evidence type="ECO:0000313" key="3">
    <source>
        <dbReference type="Proteomes" id="UP000019116"/>
    </source>
</evidence>
<evidence type="ECO:0000256" key="1">
    <source>
        <dbReference type="SAM" id="MobiDB-lite"/>
    </source>
</evidence>
<dbReference type="Gramene" id="TraesROB_scaffold_122915_01G000100.1">
    <property type="protein sequence ID" value="TraesROB_scaffold_122915_01G000100.1"/>
    <property type="gene ID" value="TraesROB_scaffold_122915_01G000100"/>
</dbReference>
<sequence length="220" mass="23244">MEAVDAGDGDEAVAVVCLDHILKHAGGATEEAERIRRCHNADGAMEYWLEPDELAALRREVGADPYWVPPGWKRGDPVSADGYALNVKMQVEELSKELAGVKRSRKEQRAAAADLELSIGVEGGGRRGICGQRGRILSCGGAASRWGKAAADEGAPDRGEAASDRGGEGRPKRGSGSRLEQRRQPPGKDAGDADGGGAWRREGATEKDDDPSDFKAGAVL</sequence>
<dbReference type="AlphaFoldDB" id="A0A3B6AY98"/>
<dbReference type="Proteomes" id="UP000019116">
    <property type="component" value="Chromosome 2A"/>
</dbReference>